<sequence>MIKNYFKAALRNFRAHRFFTFVNIVGLAIGVSAALAIYVIVSFDLSFDRFHNDSDRIYRVVTDFSYMDKVVAKLGMVNGPLPAIVKTEAPGIKTATRFLEMKNTDVQVPDETSSPVKFRGESSIVLADDEYFNLFNYKWLAGSPATALREPYQVVLTSDQARKYFPNAPYNQLLGKTVIYDSIKTTVSGIVQTPAQNTDFYFKDFISYPTCLHNANLKNMTRLTEWPGVVWQLFIKIDKHANAADIEERINGLLKKYNKELRPGDGQTEHLQSFRDLHFDPVYANFEKGRRANKTTLYSLLIAAGFLLLLGSINFINLSTAQAAQRAKEIGIRKTMGSSRWQLIVQFLSETLVITLVAICIAMVLTPVILKFFADFIPPGVSVNYFDSNLLLFLFTLLITVTLLAGLYPAIILSGYRPVSVLHNLPNKDTGNSGGTLLRKSLSVTQFIIAQFFIMTTLLVNKQVFYALHKDMGFSKDGIINISTPLNTINTNKQQLFKDKISQIPQIDVMSIGSEPPADEKIGVWEVTYNDGKKEVKATLQQRNGDENYLKVYRIKLLAGRNLQPADSLTAVLVNEKYTHMIGFQNPADAVGASFDYEGNKRMIVGVVADFYQKSLRAPIMPMSIQTPHYRFNDRFFHILLKPQTTGNNDWSNAIGRMRKAWTEVYPDIEFDYHFFDEEVARFYDGEQRTSKLLGWATGLSILISCLGLLGLTIFNTNRRTREIGIRKVLGASVTQIVKLLSSEIARLIILSFILVMPFAWFAMNKWLQSYADRTPISWWIFVLSGIGMLFAAFLTSAFQTIRTASSNPVKSLRND</sequence>
<feature type="domain" description="ABC3 transporter permease C-terminal" evidence="7">
    <location>
        <begin position="699"/>
        <end position="809"/>
    </location>
</feature>
<dbReference type="GO" id="GO:0022857">
    <property type="term" value="F:transmembrane transporter activity"/>
    <property type="evidence" value="ECO:0007669"/>
    <property type="project" value="TreeGrafter"/>
</dbReference>
<dbReference type="AlphaFoldDB" id="A0A1G8HYI1"/>
<dbReference type="STRING" id="551996.SAMN05192573_11665"/>
<comment type="subcellular location">
    <subcellularLocation>
        <location evidence="1">Cell membrane</location>
        <topology evidence="1">Multi-pass membrane protein</topology>
    </subcellularLocation>
</comment>
<dbReference type="EMBL" id="FNCG01000016">
    <property type="protein sequence ID" value="SDI11622.1"/>
    <property type="molecule type" value="Genomic_DNA"/>
</dbReference>
<feature type="transmembrane region" description="Helical" evidence="6">
    <location>
        <begin position="745"/>
        <end position="765"/>
    </location>
</feature>
<organism evidence="9 10">
    <name type="scientific">Mucilaginibacter gossypii</name>
    <dbReference type="NCBI Taxonomy" id="551996"/>
    <lineage>
        <taxon>Bacteria</taxon>
        <taxon>Pseudomonadati</taxon>
        <taxon>Bacteroidota</taxon>
        <taxon>Sphingobacteriia</taxon>
        <taxon>Sphingobacteriales</taxon>
        <taxon>Sphingobacteriaceae</taxon>
        <taxon>Mucilaginibacter</taxon>
    </lineage>
</organism>
<keyword evidence="3 6" id="KW-0812">Transmembrane</keyword>
<evidence type="ECO:0000259" key="7">
    <source>
        <dbReference type="Pfam" id="PF02687"/>
    </source>
</evidence>
<feature type="transmembrane region" description="Helical" evidence="6">
    <location>
        <begin position="343"/>
        <end position="370"/>
    </location>
</feature>
<name>A0A1G8HYI1_9SPHI</name>
<feature type="transmembrane region" description="Helical" evidence="6">
    <location>
        <begin position="297"/>
        <end position="318"/>
    </location>
</feature>
<keyword evidence="4 6" id="KW-1133">Transmembrane helix</keyword>
<evidence type="ECO:0000256" key="6">
    <source>
        <dbReference type="SAM" id="Phobius"/>
    </source>
</evidence>
<dbReference type="InterPro" id="IPR025857">
    <property type="entry name" value="MacB_PCD"/>
</dbReference>
<feature type="transmembrane region" description="Helical" evidence="6">
    <location>
        <begin position="437"/>
        <end position="460"/>
    </location>
</feature>
<keyword evidence="2" id="KW-1003">Cell membrane</keyword>
<feature type="transmembrane region" description="Helical" evidence="6">
    <location>
        <begin position="21"/>
        <end position="41"/>
    </location>
</feature>
<feature type="transmembrane region" description="Helical" evidence="6">
    <location>
        <begin position="693"/>
        <end position="715"/>
    </location>
</feature>
<accession>A0A1G8HYI1</accession>
<evidence type="ECO:0000256" key="5">
    <source>
        <dbReference type="ARBA" id="ARBA00023136"/>
    </source>
</evidence>
<feature type="transmembrane region" description="Helical" evidence="6">
    <location>
        <begin position="777"/>
        <end position="799"/>
    </location>
</feature>
<protein>
    <submittedName>
        <fullName evidence="9">ABC-type antimicrobial peptide transport system, permease component</fullName>
    </submittedName>
</protein>
<evidence type="ECO:0000313" key="9">
    <source>
        <dbReference type="EMBL" id="SDI11622.1"/>
    </source>
</evidence>
<dbReference type="RefSeq" id="WP_091173337.1">
    <property type="nucleotide sequence ID" value="NZ_FNCG01000016.1"/>
</dbReference>
<evidence type="ECO:0000256" key="3">
    <source>
        <dbReference type="ARBA" id="ARBA00022692"/>
    </source>
</evidence>
<gene>
    <name evidence="9" type="ORF">SAMN05192573_11665</name>
</gene>
<evidence type="ECO:0000256" key="1">
    <source>
        <dbReference type="ARBA" id="ARBA00004651"/>
    </source>
</evidence>
<dbReference type="InterPro" id="IPR003838">
    <property type="entry name" value="ABC3_permease_C"/>
</dbReference>
<dbReference type="PANTHER" id="PTHR30572">
    <property type="entry name" value="MEMBRANE COMPONENT OF TRANSPORTER-RELATED"/>
    <property type="match status" value="1"/>
</dbReference>
<feature type="domain" description="ABC3 transporter permease C-terminal" evidence="7">
    <location>
        <begin position="302"/>
        <end position="414"/>
    </location>
</feature>
<feature type="domain" description="MacB-like periplasmic core" evidence="8">
    <location>
        <begin position="20"/>
        <end position="251"/>
    </location>
</feature>
<dbReference type="Proteomes" id="UP000199705">
    <property type="component" value="Unassembled WGS sequence"/>
</dbReference>
<evidence type="ECO:0000313" key="10">
    <source>
        <dbReference type="Proteomes" id="UP000199705"/>
    </source>
</evidence>
<keyword evidence="10" id="KW-1185">Reference proteome</keyword>
<reference evidence="10" key="1">
    <citation type="submission" date="2016-10" db="EMBL/GenBank/DDBJ databases">
        <authorList>
            <person name="Varghese N."/>
            <person name="Submissions S."/>
        </authorList>
    </citation>
    <scope>NUCLEOTIDE SEQUENCE [LARGE SCALE GENOMIC DNA]</scope>
    <source>
        <strain evidence="10">Gh-67</strain>
    </source>
</reference>
<dbReference type="GO" id="GO:0005886">
    <property type="term" value="C:plasma membrane"/>
    <property type="evidence" value="ECO:0007669"/>
    <property type="project" value="UniProtKB-SubCell"/>
</dbReference>
<dbReference type="Pfam" id="PF02687">
    <property type="entry name" value="FtsX"/>
    <property type="match status" value="2"/>
</dbReference>
<keyword evidence="5 6" id="KW-0472">Membrane</keyword>
<evidence type="ECO:0000259" key="8">
    <source>
        <dbReference type="Pfam" id="PF12704"/>
    </source>
</evidence>
<evidence type="ECO:0000256" key="2">
    <source>
        <dbReference type="ARBA" id="ARBA00022475"/>
    </source>
</evidence>
<dbReference type="InterPro" id="IPR050250">
    <property type="entry name" value="Macrolide_Exporter_MacB"/>
</dbReference>
<dbReference type="PANTHER" id="PTHR30572:SF18">
    <property type="entry name" value="ABC-TYPE MACROLIDE FAMILY EXPORT SYSTEM PERMEASE COMPONENT 2"/>
    <property type="match status" value="1"/>
</dbReference>
<evidence type="ECO:0000256" key="4">
    <source>
        <dbReference type="ARBA" id="ARBA00022989"/>
    </source>
</evidence>
<feature type="transmembrane region" description="Helical" evidence="6">
    <location>
        <begin position="390"/>
        <end position="416"/>
    </location>
</feature>
<proteinExistence type="predicted"/>
<dbReference type="Pfam" id="PF12704">
    <property type="entry name" value="MacB_PCD"/>
    <property type="match status" value="1"/>
</dbReference>